<dbReference type="EMBL" id="JAXIVS010000034">
    <property type="protein sequence ID" value="MDY7233337.1"/>
    <property type="molecule type" value="Genomic_DNA"/>
</dbReference>
<evidence type="ECO:0000313" key="2">
    <source>
        <dbReference type="Proteomes" id="UP001291309"/>
    </source>
</evidence>
<evidence type="ECO:0000313" key="1">
    <source>
        <dbReference type="EMBL" id="MDY7233337.1"/>
    </source>
</evidence>
<sequence length="51" mass="6109">MKKIIHTVRSCCLFRAMTFEEAKRLCMNLSKSIVREHERTRKAALDRNDDR</sequence>
<dbReference type="Proteomes" id="UP001291309">
    <property type="component" value="Unassembled WGS sequence"/>
</dbReference>
<reference evidence="1 2" key="1">
    <citation type="submission" date="2023-12" db="EMBL/GenBank/DDBJ databases">
        <title>the genome sequence of Hyalangium sp. s54d21.</title>
        <authorList>
            <person name="Zhang X."/>
        </authorList>
    </citation>
    <scope>NUCLEOTIDE SEQUENCE [LARGE SCALE GENOMIC DNA]</scope>
    <source>
        <strain evidence="2">s54d21</strain>
    </source>
</reference>
<comment type="caution">
    <text evidence="1">The sequence shown here is derived from an EMBL/GenBank/DDBJ whole genome shotgun (WGS) entry which is preliminary data.</text>
</comment>
<keyword evidence="2" id="KW-1185">Reference proteome</keyword>
<name>A0ABU5HKI5_9BACT</name>
<gene>
    <name evidence="1" type="ORF">SYV04_43520</name>
</gene>
<organism evidence="1 2">
    <name type="scientific">Hyalangium rubrum</name>
    <dbReference type="NCBI Taxonomy" id="3103134"/>
    <lineage>
        <taxon>Bacteria</taxon>
        <taxon>Pseudomonadati</taxon>
        <taxon>Myxococcota</taxon>
        <taxon>Myxococcia</taxon>
        <taxon>Myxococcales</taxon>
        <taxon>Cystobacterineae</taxon>
        <taxon>Archangiaceae</taxon>
        <taxon>Hyalangium</taxon>
    </lineage>
</organism>
<protein>
    <submittedName>
        <fullName evidence="1">Uncharacterized protein</fullName>
    </submittedName>
</protein>
<accession>A0ABU5HKI5</accession>
<dbReference type="RefSeq" id="WP_321552047.1">
    <property type="nucleotide sequence ID" value="NZ_JAXIVS010000034.1"/>
</dbReference>
<proteinExistence type="predicted"/>